<dbReference type="AlphaFoldDB" id="A0AAV5ITJ2"/>
<dbReference type="PANTHER" id="PTHR12233">
    <property type="entry name" value="VACUOLAR PROTEIN SORTING 26 RELATED"/>
    <property type="match status" value="1"/>
</dbReference>
<comment type="subcellular location">
    <subcellularLocation>
        <location evidence="1">Endosome</location>
    </subcellularLocation>
</comment>
<evidence type="ECO:0000256" key="2">
    <source>
        <dbReference type="ARBA" id="ARBA00009100"/>
    </source>
</evidence>
<gene>
    <name evidence="7" type="ORF">SLEP1_g17220</name>
</gene>
<dbReference type="Gene3D" id="2.60.40.640">
    <property type="match status" value="2"/>
</dbReference>
<dbReference type="FunFam" id="2.60.40.640:FF:000009">
    <property type="entry name" value="Down syndrome critical region protein 3"/>
    <property type="match status" value="1"/>
</dbReference>
<dbReference type="EMBL" id="BPVZ01000023">
    <property type="protein sequence ID" value="GKV05182.1"/>
    <property type="molecule type" value="Genomic_DNA"/>
</dbReference>
<comment type="caution">
    <text evidence="7">The sequence shown here is derived from an EMBL/GenBank/DDBJ whole genome shotgun (WGS) entry which is preliminary data.</text>
</comment>
<sequence length="318" mass="35106">MSTVELKLSRFNRVYRPSEPLEGKILVKSASSISHYGIRLTVNGSVNLQVRGGSAGVIESFYGVVRPITIVNKSLEIKPSGKIASGTIEIPFSIILRKPGEDNLEKFYETFHGSNISIQYLLTVDITRGYLHKSLSATMEFIIETDKADIFEQQISPEMVIFYITQDTQRHPLLPVLKSGGFRVTGRISTLCSLLDPISGELTVEVSAVPISSIDIHLLREESILLGDKIVTETSLIQTTQASDGDVCRNVTLPIHVVLPRLLTCPTVLAGPFSVEFKVLIVITFQSESSKLHSKSDPTAPRMWTAVETLPLELIRTK</sequence>
<evidence type="ECO:0000313" key="8">
    <source>
        <dbReference type="Proteomes" id="UP001054252"/>
    </source>
</evidence>
<dbReference type="InterPro" id="IPR028934">
    <property type="entry name" value="Vps26-related"/>
</dbReference>
<evidence type="ECO:0000256" key="5">
    <source>
        <dbReference type="ARBA" id="ARBA00093280"/>
    </source>
</evidence>
<evidence type="ECO:0000256" key="6">
    <source>
        <dbReference type="ARBA" id="ARBA00093474"/>
    </source>
</evidence>
<keyword evidence="3" id="KW-0967">Endosome</keyword>
<comment type="similarity">
    <text evidence="2">Belongs to the VPS26 family.</text>
</comment>
<dbReference type="GO" id="GO:0005768">
    <property type="term" value="C:endosome"/>
    <property type="evidence" value="ECO:0007669"/>
    <property type="project" value="UniProtKB-SubCell"/>
</dbReference>
<reference evidence="7 8" key="1">
    <citation type="journal article" date="2021" name="Commun. Biol.">
        <title>The genome of Shorea leprosula (Dipterocarpaceae) highlights the ecological relevance of drought in aseasonal tropical rainforests.</title>
        <authorList>
            <person name="Ng K.K.S."/>
            <person name="Kobayashi M.J."/>
            <person name="Fawcett J.A."/>
            <person name="Hatakeyama M."/>
            <person name="Paape T."/>
            <person name="Ng C.H."/>
            <person name="Ang C.C."/>
            <person name="Tnah L.H."/>
            <person name="Lee C.T."/>
            <person name="Nishiyama T."/>
            <person name="Sese J."/>
            <person name="O'Brien M.J."/>
            <person name="Copetti D."/>
            <person name="Mohd Noor M.I."/>
            <person name="Ong R.C."/>
            <person name="Putra M."/>
            <person name="Sireger I.Z."/>
            <person name="Indrioko S."/>
            <person name="Kosugi Y."/>
            <person name="Izuno A."/>
            <person name="Isagi Y."/>
            <person name="Lee S.L."/>
            <person name="Shimizu K.K."/>
        </authorList>
    </citation>
    <scope>NUCLEOTIDE SEQUENCE [LARGE SCALE GENOMIC DNA]</scope>
    <source>
        <strain evidence="7">214</strain>
    </source>
</reference>
<accession>A0AAV5ITJ2</accession>
<evidence type="ECO:0000256" key="4">
    <source>
        <dbReference type="ARBA" id="ARBA00067597"/>
    </source>
</evidence>
<evidence type="ECO:0000256" key="3">
    <source>
        <dbReference type="ARBA" id="ARBA00022753"/>
    </source>
</evidence>
<dbReference type="SUPFAM" id="SSF81296">
    <property type="entry name" value="E set domains"/>
    <property type="match status" value="1"/>
</dbReference>
<name>A0AAV5ITJ2_9ROSI</name>
<dbReference type="FunFam" id="2.60.40.640:FF:000023">
    <property type="entry name" value="Vacuolar protein sorting-associated protein 26"/>
    <property type="match status" value="1"/>
</dbReference>
<keyword evidence="8" id="KW-1185">Reference proteome</keyword>
<dbReference type="Pfam" id="PF03643">
    <property type="entry name" value="Vps26"/>
    <property type="match status" value="2"/>
</dbReference>
<protein>
    <recommendedName>
        <fullName evidence="4">Vacuolar protein sorting-associated protein 26C</fullName>
    </recommendedName>
</protein>
<organism evidence="7 8">
    <name type="scientific">Rubroshorea leprosula</name>
    <dbReference type="NCBI Taxonomy" id="152421"/>
    <lineage>
        <taxon>Eukaryota</taxon>
        <taxon>Viridiplantae</taxon>
        <taxon>Streptophyta</taxon>
        <taxon>Embryophyta</taxon>
        <taxon>Tracheophyta</taxon>
        <taxon>Spermatophyta</taxon>
        <taxon>Magnoliopsida</taxon>
        <taxon>eudicotyledons</taxon>
        <taxon>Gunneridae</taxon>
        <taxon>Pentapetalae</taxon>
        <taxon>rosids</taxon>
        <taxon>malvids</taxon>
        <taxon>Malvales</taxon>
        <taxon>Dipterocarpaceae</taxon>
        <taxon>Rubroshorea</taxon>
    </lineage>
</organism>
<proteinExistence type="inferred from homology"/>
<dbReference type="InterPro" id="IPR014752">
    <property type="entry name" value="Arrestin-like_C"/>
</dbReference>
<comment type="subunit">
    <text evidence="6">Component of the commander complex that is essential for endosomal recycling of transmembrane cargos; the commander complex is composed of the CCC subcomplex and the retriever subcomplex. Component of the heterotrimeric retriever complex consisting of VPS26C, VPS29 and VPS35L; within the complex interacts with VPS35L. Interacts with SNX17 (via C-terminus); the interaction is direct and associates SNX17 with the retriever complex. Interacts with SNX31; the interaction is direct.</text>
</comment>
<evidence type="ECO:0000313" key="7">
    <source>
        <dbReference type="EMBL" id="GKV05182.1"/>
    </source>
</evidence>
<comment type="function">
    <text evidence="5">Component of the commander complex that is essential for endosomal recycling of transmembrane cargos; the commander complex is composed of the CCC subcomplex and the retriever subcomplex. Component of the retriever complex, which is a heterotrimeric complex related to retromer cargo-selective complex (CSC) and essential for retromer-independent retrieval and recycling of numerous cargos such as integrin alpha-5/beta-1 (ITGA5:ITGB1). The recruitment of the retriever complex to the endosomal membrane involves CCC and WASH complexes. In the endosomes, drives the retriever and recycling of NxxY-motif-containing cargo proteins by coupling to SNX17, a cargo essential for the homeostatic maintenance of numerous cell surface proteins associated with processes that include cell migration, cell adhesion, nutrient supply and cell signaling.</text>
</comment>
<dbReference type="InterPro" id="IPR014756">
    <property type="entry name" value="Ig_E-set"/>
</dbReference>
<dbReference type="Proteomes" id="UP001054252">
    <property type="component" value="Unassembled WGS sequence"/>
</dbReference>
<dbReference type="GO" id="GO:0006886">
    <property type="term" value="P:intracellular protein transport"/>
    <property type="evidence" value="ECO:0007669"/>
    <property type="project" value="InterPro"/>
</dbReference>
<evidence type="ECO:0000256" key="1">
    <source>
        <dbReference type="ARBA" id="ARBA00004177"/>
    </source>
</evidence>